<keyword evidence="3" id="KW-1185">Reference proteome</keyword>
<protein>
    <submittedName>
        <fullName evidence="4">JAKMIP_CC3 domain-containing protein</fullName>
    </submittedName>
</protein>
<dbReference type="GO" id="GO:0042175">
    <property type="term" value="C:nuclear outer membrane-endoplasmic reticulum membrane network"/>
    <property type="evidence" value="ECO:0007669"/>
    <property type="project" value="TreeGrafter"/>
</dbReference>
<dbReference type="WBParaSite" id="EN70_4992">
    <property type="protein sequence ID" value="EN70_4992"/>
    <property type="gene ID" value="EN70_4992"/>
</dbReference>
<dbReference type="GO" id="GO:0005783">
    <property type="term" value="C:endoplasmic reticulum"/>
    <property type="evidence" value="ECO:0007669"/>
    <property type="project" value="TreeGrafter"/>
</dbReference>
<evidence type="ECO:0000313" key="4">
    <source>
        <dbReference type="WBParaSite" id="EN70_4992"/>
    </source>
</evidence>
<dbReference type="GO" id="GO:1990904">
    <property type="term" value="C:ribonucleoprotein complex"/>
    <property type="evidence" value="ECO:0007669"/>
    <property type="project" value="TreeGrafter"/>
</dbReference>
<feature type="coiled-coil region" evidence="1">
    <location>
        <begin position="76"/>
        <end position="110"/>
    </location>
</feature>
<dbReference type="InterPro" id="IPR039604">
    <property type="entry name" value="Bfr1"/>
</dbReference>
<evidence type="ECO:0000256" key="2">
    <source>
        <dbReference type="SAM" id="MobiDB-lite"/>
    </source>
</evidence>
<organism evidence="3 4">
    <name type="scientific">Loa loa</name>
    <name type="common">Eye worm</name>
    <name type="synonym">Filaria loa</name>
    <dbReference type="NCBI Taxonomy" id="7209"/>
    <lineage>
        <taxon>Eukaryota</taxon>
        <taxon>Metazoa</taxon>
        <taxon>Ecdysozoa</taxon>
        <taxon>Nematoda</taxon>
        <taxon>Chromadorea</taxon>
        <taxon>Rhabditida</taxon>
        <taxon>Spirurina</taxon>
        <taxon>Spiruromorpha</taxon>
        <taxon>Filarioidea</taxon>
        <taxon>Onchocercidae</taxon>
        <taxon>Loa</taxon>
    </lineage>
</organism>
<dbReference type="GO" id="GO:0008298">
    <property type="term" value="P:intracellular mRNA localization"/>
    <property type="evidence" value="ECO:0007669"/>
    <property type="project" value="TreeGrafter"/>
</dbReference>
<evidence type="ECO:0000313" key="3">
    <source>
        <dbReference type="Proteomes" id="UP000095285"/>
    </source>
</evidence>
<name>A0A1I7VQ01_LOALO</name>
<reference evidence="4" key="2">
    <citation type="submission" date="2016-11" db="UniProtKB">
        <authorList>
            <consortium name="WormBaseParasite"/>
        </authorList>
    </citation>
    <scope>IDENTIFICATION</scope>
</reference>
<dbReference type="GO" id="GO:0003729">
    <property type="term" value="F:mRNA binding"/>
    <property type="evidence" value="ECO:0007669"/>
    <property type="project" value="TreeGrafter"/>
</dbReference>
<dbReference type="eggNOG" id="ENOG502T0BK">
    <property type="taxonomic scope" value="Eukaryota"/>
</dbReference>
<accession>A0A1I7VQ01</accession>
<dbReference type="PANTHER" id="PTHR31027">
    <property type="entry name" value="NUCLEAR SEGREGATION PROTEIN BFR1"/>
    <property type="match status" value="1"/>
</dbReference>
<feature type="region of interest" description="Disordered" evidence="2">
    <location>
        <begin position="340"/>
        <end position="363"/>
    </location>
</feature>
<dbReference type="PANTHER" id="PTHR31027:SF2">
    <property type="entry name" value="LEBERCILIN DOMAIN-CONTAINING PROTEIN"/>
    <property type="match status" value="1"/>
</dbReference>
<sequence length="533" mass="61212">MGQKGTTCPVTNTTVSATTSLRPTVPDRQAFQQALRECNQSISETVAKIDGIIGKNNTAGTLTMLKQSKQEPRKRREQLKVEADGMKIEINEIKMLLAEKNALLSDIENDLVYRDESRLTTRLKELEVAYSQTKFTSSRTEKALIKEIDKLKRNRAKLTQCYLLLAPHNSFFRKYNTVMEEKRVIQLQLCGINERRSNLLKSIREITNQLDNTDRYIRQQRRDFLQLKDNLCDLHAKKKKLVDSYNKKRTEYIDWSNRNKKDMQCSSIICLNYPYPATYPAAHRHQSSADFIDEETLEPFYEQKMACKRLIEYLTSLQSRMSMGCPSSAYDTTDKTCRQMTADGSEDSAEEYPPSFSSLKTHSSLPVRTTVEQELGKETSLINILKKKNCKKSSKKPCQKINHPMQMLCFFKETEIPIPQTYREIENTLNMVRILLKQYQEQTNVIIWDESDYGQLPSLSESEHTADSTWNGSTDTSDRGSVFNIHTCSSFDLTTPVQERPESFATDLCSQKLEFAALLSISDEGFASKNSTH</sequence>
<dbReference type="AlphaFoldDB" id="A0A1I7VQ01"/>
<reference evidence="3" key="1">
    <citation type="submission" date="2012-04" db="EMBL/GenBank/DDBJ databases">
        <title>The Genome Sequence of Loa loa.</title>
        <authorList>
            <consortium name="The Broad Institute Genome Sequencing Platform"/>
            <consortium name="Broad Institute Genome Sequencing Center for Infectious Disease"/>
            <person name="Nutman T.B."/>
            <person name="Fink D.L."/>
            <person name="Russ C."/>
            <person name="Young S."/>
            <person name="Zeng Q."/>
            <person name="Gargeya S."/>
            <person name="Alvarado L."/>
            <person name="Berlin A."/>
            <person name="Chapman S.B."/>
            <person name="Chen Z."/>
            <person name="Freedman E."/>
            <person name="Gellesch M."/>
            <person name="Goldberg J."/>
            <person name="Griggs A."/>
            <person name="Gujja S."/>
            <person name="Heilman E.R."/>
            <person name="Heiman D."/>
            <person name="Howarth C."/>
            <person name="Mehta T."/>
            <person name="Neiman D."/>
            <person name="Pearson M."/>
            <person name="Roberts A."/>
            <person name="Saif S."/>
            <person name="Shea T."/>
            <person name="Shenoy N."/>
            <person name="Sisk P."/>
            <person name="Stolte C."/>
            <person name="Sykes S."/>
            <person name="White J."/>
            <person name="Yandava C."/>
            <person name="Haas B."/>
            <person name="Henn M.R."/>
            <person name="Nusbaum C."/>
            <person name="Birren B."/>
        </authorList>
    </citation>
    <scope>NUCLEOTIDE SEQUENCE [LARGE SCALE GENOMIC DNA]</scope>
</reference>
<proteinExistence type="predicted"/>
<dbReference type="Proteomes" id="UP000095285">
    <property type="component" value="Unassembled WGS sequence"/>
</dbReference>
<dbReference type="STRING" id="7209.A0A1I7VQ01"/>
<evidence type="ECO:0000256" key="1">
    <source>
        <dbReference type="SAM" id="Coils"/>
    </source>
</evidence>
<keyword evidence="1" id="KW-0175">Coiled coil</keyword>